<gene>
    <name evidence="5" type="primary">prlr</name>
    <name evidence="5" type="ORF">DAT39_009481</name>
</gene>
<dbReference type="OrthoDB" id="8858139at2759"/>
<feature type="non-terminal residue" evidence="5">
    <location>
        <position position="56"/>
    </location>
</feature>
<reference evidence="5" key="1">
    <citation type="submission" date="2020-07" db="EMBL/GenBank/DDBJ databases">
        <title>Clarias magur genome sequencing, assembly and annotation.</title>
        <authorList>
            <person name="Kushwaha B."/>
            <person name="Kumar R."/>
            <person name="Das P."/>
            <person name="Joshi C.G."/>
            <person name="Kumar D."/>
            <person name="Nagpure N.S."/>
            <person name="Pandey M."/>
            <person name="Agarwal S."/>
            <person name="Srivastava S."/>
            <person name="Singh M."/>
            <person name="Sahoo L."/>
            <person name="Jayasankar P."/>
            <person name="Meher P.K."/>
            <person name="Koringa P.G."/>
            <person name="Iquebal M.A."/>
            <person name="Das S.P."/>
            <person name="Bit A."/>
            <person name="Patnaik S."/>
            <person name="Patel N."/>
            <person name="Shah T.M."/>
            <person name="Hinsu A."/>
            <person name="Jena J.K."/>
        </authorList>
    </citation>
    <scope>NUCLEOTIDE SEQUENCE</scope>
    <source>
        <strain evidence="5">CIFAMagur01</strain>
        <tissue evidence="5">Testis</tissue>
    </source>
</reference>
<dbReference type="Gene3D" id="2.60.40.10">
    <property type="entry name" value="Immunoglobulins"/>
    <property type="match status" value="1"/>
</dbReference>
<feature type="non-terminal residue" evidence="5">
    <location>
        <position position="1"/>
    </location>
</feature>
<name>A0A8J4X1R4_CLAMG</name>
<keyword evidence="6" id="KW-1185">Reference proteome</keyword>
<accession>A0A8J4X1R4</accession>
<evidence type="ECO:0000256" key="3">
    <source>
        <dbReference type="ARBA" id="ARBA00023180"/>
    </source>
</evidence>
<keyword evidence="1" id="KW-0732">Signal</keyword>
<organism evidence="5 6">
    <name type="scientific">Clarias magur</name>
    <name type="common">Asian catfish</name>
    <name type="synonym">Macropteronotus magur</name>
    <dbReference type="NCBI Taxonomy" id="1594786"/>
    <lineage>
        <taxon>Eukaryota</taxon>
        <taxon>Metazoa</taxon>
        <taxon>Chordata</taxon>
        <taxon>Craniata</taxon>
        <taxon>Vertebrata</taxon>
        <taxon>Euteleostomi</taxon>
        <taxon>Actinopterygii</taxon>
        <taxon>Neopterygii</taxon>
        <taxon>Teleostei</taxon>
        <taxon>Ostariophysi</taxon>
        <taxon>Siluriformes</taxon>
        <taxon>Clariidae</taxon>
        <taxon>Clarias</taxon>
    </lineage>
</organism>
<keyword evidence="3" id="KW-0325">Glycoprotein</keyword>
<evidence type="ECO:0000256" key="1">
    <source>
        <dbReference type="ARBA" id="ARBA00022729"/>
    </source>
</evidence>
<feature type="domain" description="Growth hormone/erythropoietin receptor ligand binding" evidence="4">
    <location>
        <begin position="2"/>
        <end position="52"/>
    </location>
</feature>
<evidence type="ECO:0000313" key="5">
    <source>
        <dbReference type="EMBL" id="KAF5900812.1"/>
    </source>
</evidence>
<comment type="caution">
    <text evidence="5">The sequence shown here is derived from an EMBL/GenBank/DDBJ whole genome shotgun (WGS) entry which is preliminary data.</text>
</comment>
<dbReference type="InterPro" id="IPR013783">
    <property type="entry name" value="Ig-like_fold"/>
</dbReference>
<dbReference type="AlphaFoldDB" id="A0A8J4X1R4"/>
<sequence>SEKVNECPDYKTAGPNSCFFNKSDTSLWVDYNITVVATNSRGASVSEPVVVDVANI</sequence>
<dbReference type="EMBL" id="QNUK01000126">
    <property type="protein sequence ID" value="KAF5900812.1"/>
    <property type="molecule type" value="Genomic_DNA"/>
</dbReference>
<dbReference type="InterPro" id="IPR015152">
    <property type="entry name" value="Growth/epo_recpt_lig-bind"/>
</dbReference>
<keyword evidence="2 5" id="KW-0675">Receptor</keyword>
<evidence type="ECO:0000256" key="2">
    <source>
        <dbReference type="ARBA" id="ARBA00023170"/>
    </source>
</evidence>
<proteinExistence type="predicted"/>
<dbReference type="Proteomes" id="UP000727407">
    <property type="component" value="Unassembled WGS sequence"/>
</dbReference>
<dbReference type="Pfam" id="PF09067">
    <property type="entry name" value="EpoR_lig-bind"/>
    <property type="match status" value="1"/>
</dbReference>
<dbReference type="SUPFAM" id="SSF49265">
    <property type="entry name" value="Fibronectin type III"/>
    <property type="match status" value="1"/>
</dbReference>
<evidence type="ECO:0000313" key="6">
    <source>
        <dbReference type="Proteomes" id="UP000727407"/>
    </source>
</evidence>
<dbReference type="InterPro" id="IPR036116">
    <property type="entry name" value="FN3_sf"/>
</dbReference>
<protein>
    <submittedName>
        <fullName evidence="5">Prolactin receptor</fullName>
    </submittedName>
</protein>
<evidence type="ECO:0000259" key="4">
    <source>
        <dbReference type="Pfam" id="PF09067"/>
    </source>
</evidence>